<dbReference type="InterPro" id="IPR012338">
    <property type="entry name" value="Beta-lactam/transpept-like"/>
</dbReference>
<dbReference type="GO" id="GO:0008658">
    <property type="term" value="F:penicillin binding"/>
    <property type="evidence" value="ECO:0007669"/>
    <property type="project" value="InterPro"/>
</dbReference>
<keyword evidence="15" id="KW-1133">Transmembrane helix</keyword>
<dbReference type="GO" id="GO:0071555">
    <property type="term" value="P:cell wall organization"/>
    <property type="evidence" value="ECO:0007669"/>
    <property type="project" value="UniProtKB-KW"/>
</dbReference>
<keyword evidence="6" id="KW-0808">Transferase</keyword>
<keyword evidence="10" id="KW-0511">Multifunctional enzyme</keyword>
<feature type="domain" description="Penicillin-binding protein transpeptidase" evidence="16">
    <location>
        <begin position="341"/>
        <end position="625"/>
    </location>
</feature>
<dbReference type="SUPFAM" id="SSF53955">
    <property type="entry name" value="Lysozyme-like"/>
    <property type="match status" value="1"/>
</dbReference>
<evidence type="ECO:0000259" key="16">
    <source>
        <dbReference type="Pfam" id="PF00905"/>
    </source>
</evidence>
<dbReference type="InterPro" id="IPR001460">
    <property type="entry name" value="PCN-bd_Tpept"/>
</dbReference>
<dbReference type="InterPro" id="IPR001264">
    <property type="entry name" value="Glyco_trans_51"/>
</dbReference>
<comment type="catalytic activity">
    <reaction evidence="12">
        <text>Preferential cleavage: (Ac)2-L-Lys-D-Ala-|-D-Ala. Also transpeptidation of peptidyl-alanyl moieties that are N-acyl substituents of D-alanine.</text>
        <dbReference type="EC" id="3.4.16.4"/>
    </reaction>
</comment>
<feature type="compositionally biased region" description="Low complexity" evidence="14">
    <location>
        <begin position="666"/>
        <end position="691"/>
    </location>
</feature>
<keyword evidence="9" id="KW-0573">Peptidoglycan synthesis</keyword>
<feature type="compositionally biased region" description="Pro residues" evidence="14">
    <location>
        <begin position="702"/>
        <end position="727"/>
    </location>
</feature>
<dbReference type="Pfam" id="PF00912">
    <property type="entry name" value="Transgly"/>
    <property type="match status" value="1"/>
</dbReference>
<keyword evidence="5" id="KW-0328">Glycosyltransferase</keyword>
<evidence type="ECO:0000256" key="8">
    <source>
        <dbReference type="ARBA" id="ARBA00022960"/>
    </source>
</evidence>
<comment type="similarity">
    <text evidence="1">In the C-terminal section; belongs to the transpeptidase family.</text>
</comment>
<dbReference type="Pfam" id="PF00905">
    <property type="entry name" value="Transpeptidase"/>
    <property type="match status" value="1"/>
</dbReference>
<dbReference type="GO" id="GO:0009252">
    <property type="term" value="P:peptidoglycan biosynthetic process"/>
    <property type="evidence" value="ECO:0007669"/>
    <property type="project" value="UniProtKB-KW"/>
</dbReference>
<evidence type="ECO:0000256" key="15">
    <source>
        <dbReference type="SAM" id="Phobius"/>
    </source>
</evidence>
<keyword evidence="8" id="KW-0133">Cell shape</keyword>
<reference evidence="18 19" key="1">
    <citation type="submission" date="2012-11" db="EMBL/GenBank/DDBJ databases">
        <title>The complete genome sequence of Corynebacterium maris Coryn-1 (=DSM 45190).</title>
        <authorList>
            <person name="Schaffert L."/>
            <person name="Albersmeier A."/>
            <person name="Kalinowski J."/>
            <person name="Ruckert C."/>
        </authorList>
    </citation>
    <scope>NUCLEOTIDE SEQUENCE [LARGE SCALE GENOMIC DNA]</scope>
    <source>
        <strain evidence="19">Coryn-1</strain>
    </source>
</reference>
<keyword evidence="7" id="KW-0378">Hydrolase</keyword>
<evidence type="ECO:0000256" key="4">
    <source>
        <dbReference type="ARBA" id="ARBA00022670"/>
    </source>
</evidence>
<feature type="transmembrane region" description="Helical" evidence="15">
    <location>
        <begin position="23"/>
        <end position="47"/>
    </location>
</feature>
<dbReference type="GO" id="GO:0006508">
    <property type="term" value="P:proteolysis"/>
    <property type="evidence" value="ECO:0007669"/>
    <property type="project" value="UniProtKB-KW"/>
</dbReference>
<proteinExistence type="inferred from homology"/>
<evidence type="ECO:0000256" key="1">
    <source>
        <dbReference type="ARBA" id="ARBA00007090"/>
    </source>
</evidence>
<dbReference type="Proteomes" id="UP000015388">
    <property type="component" value="Chromosome"/>
</dbReference>
<comment type="catalytic activity">
    <reaction evidence="13">
        <text>[GlcNAc-(1-&gt;4)-Mur2Ac(oyl-L-Ala-gamma-D-Glu-L-Lys-D-Ala-D-Ala)](n)-di-trans,octa-cis-undecaprenyl diphosphate + beta-D-GlcNAc-(1-&gt;4)-Mur2Ac(oyl-L-Ala-gamma-D-Glu-L-Lys-D-Ala-D-Ala)-di-trans,octa-cis-undecaprenyl diphosphate = [GlcNAc-(1-&gt;4)-Mur2Ac(oyl-L-Ala-gamma-D-Glu-L-Lys-D-Ala-D-Ala)](n+1)-di-trans,octa-cis-undecaprenyl diphosphate + di-trans,octa-cis-undecaprenyl diphosphate + H(+)</text>
        <dbReference type="Rhea" id="RHEA:23708"/>
        <dbReference type="Rhea" id="RHEA-COMP:9602"/>
        <dbReference type="Rhea" id="RHEA-COMP:9603"/>
        <dbReference type="ChEBI" id="CHEBI:15378"/>
        <dbReference type="ChEBI" id="CHEBI:58405"/>
        <dbReference type="ChEBI" id="CHEBI:60033"/>
        <dbReference type="ChEBI" id="CHEBI:78435"/>
        <dbReference type="EC" id="2.4.99.28"/>
    </reaction>
</comment>
<dbReference type="KEGG" id="cmd:B841_12360"/>
<dbReference type="GO" id="GO:0008360">
    <property type="term" value="P:regulation of cell shape"/>
    <property type="evidence" value="ECO:0007669"/>
    <property type="project" value="UniProtKB-KW"/>
</dbReference>
<keyword evidence="15" id="KW-0812">Transmembrane</keyword>
<evidence type="ECO:0000256" key="12">
    <source>
        <dbReference type="ARBA" id="ARBA00034000"/>
    </source>
</evidence>
<dbReference type="InterPro" id="IPR023346">
    <property type="entry name" value="Lysozyme-like_dom_sf"/>
</dbReference>
<dbReference type="STRING" id="1224163.B841_12360"/>
<evidence type="ECO:0000313" key="18">
    <source>
        <dbReference type="EMBL" id="AGS35944.1"/>
    </source>
</evidence>
<evidence type="ECO:0000256" key="14">
    <source>
        <dbReference type="SAM" id="MobiDB-lite"/>
    </source>
</evidence>
<sequence length="745" mass="78806">MSAPSSKSSSSAAKKNPPGRKNAWKIILGVLAVIVAIPVGAFLAYYIRIDVPEPQEVTTAQVSTVFASDSSTELARIVPPDGNRRQIPLEEVPEHVQDAVLAAEDREFWTNSGFSVTGFGRAVIGQLTGDESAGGGSTITQQYVKNVLVGNEHSIERKAKELVYSIKMTNQWDKETILGAYLNTVYFGRNAYGLEAAANAYFNKPASELTVDEGALLAGVIQMPNQLEPWANPEGAESRWNYVLDGMVEEDNLDPATRDSLQFPATRDPAEYSAYTEAEGTNGHIKDHVIAELETVGITEEEVTTRGLQITSTIDMDTQNATLDAVATHLAPLQDDAAAGVVSVEPGTGAVRGYYGGENAAGWDYGNAAYQTGSTFKIFGLAAALQQGIPLAAQYSSAPLTLPGGFAVDNVTGYCGTCSIEYALHRSYNTSFIRLQEDLENTTQDTADMAHALGMARSLPGIPATLTENGEQPYEGIILGQYQSRPLDMAAAMATLANRGVYHQTHWVERVETASGEVLYEFDDSKGERRVSEQVADNLLHAMEPIAAYSNGAQLAGGRPSAAKTGTAQLGDTGLNKDAWMLGATPQLSTAVWVGTEDNTTPIFSQWGGNMYGSGAPTQIWKDVLDNALADEEIRYFATPEPVTYGLNYYVTGPSAGTGSTGGGSAATSTAAPAPAPATTAPEVSPSAATPEGGETPEGDQAPPPEGEPAPPEPPAEPEPAPEPAPVPGLDEVIPDEVSDFFDSL</sequence>
<comment type="similarity">
    <text evidence="2">In the N-terminal section; belongs to the glycosyltransferase 51 family.</text>
</comment>
<dbReference type="GO" id="GO:0030288">
    <property type="term" value="C:outer membrane-bounded periplasmic space"/>
    <property type="evidence" value="ECO:0007669"/>
    <property type="project" value="TreeGrafter"/>
</dbReference>
<dbReference type="PANTHER" id="PTHR32282">
    <property type="entry name" value="BINDING PROTEIN TRANSPEPTIDASE, PUTATIVE-RELATED"/>
    <property type="match status" value="1"/>
</dbReference>
<evidence type="ECO:0000256" key="3">
    <source>
        <dbReference type="ARBA" id="ARBA00022645"/>
    </source>
</evidence>
<organism evidence="18 19">
    <name type="scientific">Corynebacterium maris DSM 45190</name>
    <dbReference type="NCBI Taxonomy" id="1224163"/>
    <lineage>
        <taxon>Bacteria</taxon>
        <taxon>Bacillati</taxon>
        <taxon>Actinomycetota</taxon>
        <taxon>Actinomycetes</taxon>
        <taxon>Mycobacteriales</taxon>
        <taxon>Corynebacteriaceae</taxon>
        <taxon>Corynebacterium</taxon>
    </lineage>
</organism>
<dbReference type="eggNOG" id="COG0744">
    <property type="taxonomic scope" value="Bacteria"/>
</dbReference>
<keyword evidence="3" id="KW-0121">Carboxypeptidase</keyword>
<dbReference type="InterPro" id="IPR036950">
    <property type="entry name" value="PBP_transglycosylase"/>
</dbReference>
<dbReference type="Gene3D" id="1.10.3810.10">
    <property type="entry name" value="Biosynthetic peptidoglycan transglycosylase-like"/>
    <property type="match status" value="1"/>
</dbReference>
<dbReference type="GO" id="GO:0008955">
    <property type="term" value="F:peptidoglycan glycosyltransferase activity"/>
    <property type="evidence" value="ECO:0007669"/>
    <property type="project" value="UniProtKB-EC"/>
</dbReference>
<evidence type="ECO:0000256" key="7">
    <source>
        <dbReference type="ARBA" id="ARBA00022801"/>
    </source>
</evidence>
<dbReference type="FunFam" id="1.10.3810.10:FF:000001">
    <property type="entry name" value="Penicillin-binding protein 1A"/>
    <property type="match status" value="1"/>
</dbReference>
<evidence type="ECO:0000256" key="11">
    <source>
        <dbReference type="ARBA" id="ARBA00023316"/>
    </source>
</evidence>
<keyword evidence="15" id="KW-0472">Membrane</keyword>
<accession>S5SXH3</accession>
<dbReference type="GO" id="GO:0009002">
    <property type="term" value="F:serine-type D-Ala-D-Ala carboxypeptidase activity"/>
    <property type="evidence" value="ECO:0007669"/>
    <property type="project" value="UniProtKB-EC"/>
</dbReference>
<evidence type="ECO:0000256" key="2">
    <source>
        <dbReference type="ARBA" id="ARBA00007739"/>
    </source>
</evidence>
<keyword evidence="11" id="KW-0961">Cell wall biogenesis/degradation</keyword>
<keyword evidence="19" id="KW-1185">Reference proteome</keyword>
<keyword evidence="4" id="KW-0645">Protease</keyword>
<evidence type="ECO:0000256" key="13">
    <source>
        <dbReference type="ARBA" id="ARBA00049902"/>
    </source>
</evidence>
<feature type="region of interest" description="Disordered" evidence="14">
    <location>
        <begin position="657"/>
        <end position="745"/>
    </location>
</feature>
<dbReference type="EMBL" id="CP003924">
    <property type="protein sequence ID" value="AGS35944.1"/>
    <property type="molecule type" value="Genomic_DNA"/>
</dbReference>
<name>S5SXH3_9CORY</name>
<protein>
    <submittedName>
        <fullName evidence="18">Penicillin-binding protein 1</fullName>
    </submittedName>
</protein>
<evidence type="ECO:0000256" key="9">
    <source>
        <dbReference type="ARBA" id="ARBA00022984"/>
    </source>
</evidence>
<dbReference type="Gene3D" id="3.40.710.10">
    <property type="entry name" value="DD-peptidase/beta-lactamase superfamily"/>
    <property type="match status" value="1"/>
</dbReference>
<evidence type="ECO:0000256" key="5">
    <source>
        <dbReference type="ARBA" id="ARBA00022676"/>
    </source>
</evidence>
<evidence type="ECO:0000256" key="6">
    <source>
        <dbReference type="ARBA" id="ARBA00022679"/>
    </source>
</evidence>
<dbReference type="InterPro" id="IPR050396">
    <property type="entry name" value="Glycosyltr_51/Transpeptidase"/>
</dbReference>
<dbReference type="SUPFAM" id="SSF56601">
    <property type="entry name" value="beta-lactamase/transpeptidase-like"/>
    <property type="match status" value="1"/>
</dbReference>
<dbReference type="PANTHER" id="PTHR32282:SF34">
    <property type="entry name" value="PENICILLIN-BINDING PROTEIN 1A"/>
    <property type="match status" value="1"/>
</dbReference>
<gene>
    <name evidence="18" type="ORF">B841_12360</name>
</gene>
<dbReference type="HOGENOM" id="CLU_006354_6_1_11"/>
<feature type="domain" description="Glycosyl transferase family 51" evidence="17">
    <location>
        <begin position="80"/>
        <end position="247"/>
    </location>
</feature>
<dbReference type="RefSeq" id="WP_020936525.1">
    <property type="nucleotide sequence ID" value="NC_021915.1"/>
</dbReference>
<dbReference type="AlphaFoldDB" id="S5SXH3"/>
<feature type="compositionally biased region" description="Acidic residues" evidence="14">
    <location>
        <begin position="733"/>
        <end position="745"/>
    </location>
</feature>
<evidence type="ECO:0000313" key="19">
    <source>
        <dbReference type="Proteomes" id="UP000015388"/>
    </source>
</evidence>
<dbReference type="PATRIC" id="fig|1224163.3.peg.2496"/>
<evidence type="ECO:0000256" key="10">
    <source>
        <dbReference type="ARBA" id="ARBA00023268"/>
    </source>
</evidence>
<evidence type="ECO:0000259" key="17">
    <source>
        <dbReference type="Pfam" id="PF00912"/>
    </source>
</evidence>